<evidence type="ECO:0000259" key="2">
    <source>
        <dbReference type="Pfam" id="PF19745"/>
    </source>
</evidence>
<evidence type="ECO:0000313" key="3">
    <source>
        <dbReference type="EMBL" id="CAD8996949.1"/>
    </source>
</evidence>
<name>A0A7S1I0F1_9EUGL</name>
<dbReference type="GO" id="GO:0046921">
    <property type="term" value="F:alpha-(1-&gt;6)-fucosyltransferase activity"/>
    <property type="evidence" value="ECO:0007669"/>
    <property type="project" value="TreeGrafter"/>
</dbReference>
<gene>
    <name evidence="3" type="ORF">EGYM00392_LOCUS8012</name>
</gene>
<dbReference type="AlphaFoldDB" id="A0A7S1I0F1"/>
<sequence>MQWAWWYTWYFFLNVVCSATTSGSGCTIDAPCRVMGSCEPDPRQNLTPLETFRCTNRTTLGAITLPPGSGFGSSFLQVLDGIAAALQLDICFFIDERYSHLRHASWKSFWSKYFEPMGIPVPAASMFRGFEGGRWIDGRHPFLQLSAWRKQKGVVELRTPLNPGGFVHRVALQETSLKHVLHGQGLTAKQELVRKVIRYRAWVGNSICSRFSALGLRPDYIAITVRRGDKVLEVRAGHAVAAPISWYVQIIEHLSGEDVPQVFVATDDASSVQELRDYRPRWEILSVSPANETGFVLSTLSTLSASNIKEQQLKHFLELHALANARYFVGTQTTTVTKMGQILRRDKADNTTIIVEDFKP</sequence>
<feature type="chain" id="PRO_5031320248" description="Alpha-(1,6)-fucosyltransferase N- and catalytic domain-containing protein" evidence="1">
    <location>
        <begin position="20"/>
        <end position="360"/>
    </location>
</feature>
<dbReference type="PANTHER" id="PTHR13132:SF29">
    <property type="entry name" value="ALPHA-(1,6)-FUCOSYLTRANSFERASE"/>
    <property type="match status" value="1"/>
</dbReference>
<dbReference type="EMBL" id="HBGA01020691">
    <property type="protein sequence ID" value="CAD8996949.1"/>
    <property type="molecule type" value="Transcribed_RNA"/>
</dbReference>
<reference evidence="3" key="1">
    <citation type="submission" date="2021-01" db="EMBL/GenBank/DDBJ databases">
        <authorList>
            <person name="Corre E."/>
            <person name="Pelletier E."/>
            <person name="Niang G."/>
            <person name="Scheremetjew M."/>
            <person name="Finn R."/>
            <person name="Kale V."/>
            <person name="Holt S."/>
            <person name="Cochrane G."/>
            <person name="Meng A."/>
            <person name="Brown T."/>
            <person name="Cohen L."/>
        </authorList>
    </citation>
    <scope>NUCLEOTIDE SEQUENCE</scope>
    <source>
        <strain evidence="3">NIES-381</strain>
    </source>
</reference>
<feature type="signal peptide" evidence="1">
    <location>
        <begin position="1"/>
        <end position="19"/>
    </location>
</feature>
<feature type="domain" description="Alpha-(1,6)-fucosyltransferase N- and catalytic" evidence="2">
    <location>
        <begin position="191"/>
        <end position="340"/>
    </location>
</feature>
<keyword evidence="1" id="KW-0732">Signal</keyword>
<organism evidence="3">
    <name type="scientific">Eutreptiella gymnastica</name>
    <dbReference type="NCBI Taxonomy" id="73025"/>
    <lineage>
        <taxon>Eukaryota</taxon>
        <taxon>Discoba</taxon>
        <taxon>Euglenozoa</taxon>
        <taxon>Euglenida</taxon>
        <taxon>Spirocuta</taxon>
        <taxon>Euglenophyceae</taxon>
        <taxon>Eutreptiales</taxon>
        <taxon>Eutreptiaceae</taxon>
        <taxon>Eutreptiella</taxon>
    </lineage>
</organism>
<evidence type="ECO:0000256" key="1">
    <source>
        <dbReference type="SAM" id="SignalP"/>
    </source>
</evidence>
<dbReference type="Pfam" id="PF19745">
    <property type="entry name" value="FUT8_N_cat"/>
    <property type="match status" value="1"/>
</dbReference>
<accession>A0A7S1I0F1</accession>
<proteinExistence type="predicted"/>
<dbReference type="PANTHER" id="PTHR13132">
    <property type="entry name" value="ALPHA- 1,6 -FUCOSYLTRANSFERASE"/>
    <property type="match status" value="1"/>
</dbReference>
<protein>
    <recommendedName>
        <fullName evidence="2">Alpha-(1,6)-fucosyltransferase N- and catalytic domain-containing protein</fullName>
    </recommendedName>
</protein>
<dbReference type="GO" id="GO:0006487">
    <property type="term" value="P:protein N-linked glycosylation"/>
    <property type="evidence" value="ECO:0007669"/>
    <property type="project" value="TreeGrafter"/>
</dbReference>
<dbReference type="InterPro" id="IPR045573">
    <property type="entry name" value="Fut8_N_cat"/>
</dbReference>
<dbReference type="Gene3D" id="3.40.50.11350">
    <property type="match status" value="1"/>
</dbReference>